<evidence type="ECO:0000313" key="5">
    <source>
        <dbReference type="EMBL" id="CAI2181996.1"/>
    </source>
</evidence>
<sequence length="289" mass="32340">MLSKVALVTGANKGIGYAIVRNLALQYAQRISTVPLTIFLTARNQNLGQESLKKIEQELKSRQILKDDSGKIELKFLRMDLTDEQSIKDVGEILERDYNGLDILINNAGIAFRGNVFDTNVVRTTLATNFYGTLNVCNHLYPLIRPNGRLVNISSGVGKLKILSSELQKEFSRDDLDINGLIGLMKKFEKDVEENRWKEEGWPTQSYAVSKVGVTALTKIFARRADSEGKNILVHACCPGWVATDMTVPNASRTPDQGAETPVYLSLDEEVVPKTKNGEFWIYNKVVSW</sequence>
<comment type="caution">
    <text evidence="5">The sequence shown here is derived from an EMBL/GenBank/DDBJ whole genome shotgun (WGS) entry which is preliminary data.</text>
</comment>
<dbReference type="EMBL" id="CAMKVN010002643">
    <property type="protein sequence ID" value="CAI2181996.1"/>
    <property type="molecule type" value="Genomic_DNA"/>
</dbReference>
<dbReference type="PRINTS" id="PR00080">
    <property type="entry name" value="SDRFAMILY"/>
</dbReference>
<evidence type="ECO:0000256" key="3">
    <source>
        <dbReference type="ARBA" id="ARBA00023002"/>
    </source>
</evidence>
<comment type="similarity">
    <text evidence="1 4">Belongs to the short-chain dehydrogenases/reductases (SDR) family.</text>
</comment>
<protein>
    <submittedName>
        <fullName evidence="5">13271_t:CDS:1</fullName>
    </submittedName>
</protein>
<reference evidence="5" key="1">
    <citation type="submission" date="2022-08" db="EMBL/GenBank/DDBJ databases">
        <authorList>
            <person name="Kallberg Y."/>
            <person name="Tangrot J."/>
            <person name="Rosling A."/>
        </authorList>
    </citation>
    <scope>NUCLEOTIDE SEQUENCE</scope>
    <source>
        <strain evidence="5">Wild A</strain>
    </source>
</reference>
<dbReference type="Proteomes" id="UP001153678">
    <property type="component" value="Unassembled WGS sequence"/>
</dbReference>
<evidence type="ECO:0000256" key="2">
    <source>
        <dbReference type="ARBA" id="ARBA00022857"/>
    </source>
</evidence>
<keyword evidence="2" id="KW-0521">NADP</keyword>
<proteinExistence type="inferred from homology"/>
<accession>A0A9W4SV41</accession>
<dbReference type="PANTHER" id="PTHR43963:SF6">
    <property type="entry name" value="CHAIN DEHYDROGENASE FAMILY PROTEIN, PUTATIVE (AFU_ORTHOLOGUE AFUA_3G15350)-RELATED"/>
    <property type="match status" value="1"/>
</dbReference>
<dbReference type="OrthoDB" id="9876299at2759"/>
<dbReference type="PRINTS" id="PR00081">
    <property type="entry name" value="GDHRDH"/>
</dbReference>
<name>A0A9W4SV41_9GLOM</name>
<dbReference type="InterPro" id="IPR036291">
    <property type="entry name" value="NAD(P)-bd_dom_sf"/>
</dbReference>
<dbReference type="AlphaFoldDB" id="A0A9W4SV41"/>
<evidence type="ECO:0000256" key="1">
    <source>
        <dbReference type="ARBA" id="ARBA00006484"/>
    </source>
</evidence>
<dbReference type="SUPFAM" id="SSF51735">
    <property type="entry name" value="NAD(P)-binding Rossmann-fold domains"/>
    <property type="match status" value="1"/>
</dbReference>
<keyword evidence="6" id="KW-1185">Reference proteome</keyword>
<dbReference type="PANTHER" id="PTHR43963">
    <property type="entry name" value="CARBONYL REDUCTASE 1-RELATED"/>
    <property type="match status" value="1"/>
</dbReference>
<keyword evidence="3" id="KW-0560">Oxidoreductase</keyword>
<dbReference type="GO" id="GO:0016491">
    <property type="term" value="F:oxidoreductase activity"/>
    <property type="evidence" value="ECO:0007669"/>
    <property type="project" value="UniProtKB-KW"/>
</dbReference>
<dbReference type="Gene3D" id="3.40.50.720">
    <property type="entry name" value="NAD(P)-binding Rossmann-like Domain"/>
    <property type="match status" value="1"/>
</dbReference>
<dbReference type="Pfam" id="PF00106">
    <property type="entry name" value="adh_short"/>
    <property type="match status" value="1"/>
</dbReference>
<gene>
    <name evidence="5" type="ORF">FWILDA_LOCUS10362</name>
</gene>
<organism evidence="5 6">
    <name type="scientific">Funneliformis geosporum</name>
    <dbReference type="NCBI Taxonomy" id="1117311"/>
    <lineage>
        <taxon>Eukaryota</taxon>
        <taxon>Fungi</taxon>
        <taxon>Fungi incertae sedis</taxon>
        <taxon>Mucoromycota</taxon>
        <taxon>Glomeromycotina</taxon>
        <taxon>Glomeromycetes</taxon>
        <taxon>Glomerales</taxon>
        <taxon>Glomeraceae</taxon>
        <taxon>Funneliformis</taxon>
    </lineage>
</organism>
<dbReference type="InterPro" id="IPR002347">
    <property type="entry name" value="SDR_fam"/>
</dbReference>
<evidence type="ECO:0000313" key="6">
    <source>
        <dbReference type="Proteomes" id="UP001153678"/>
    </source>
</evidence>
<evidence type="ECO:0000256" key="4">
    <source>
        <dbReference type="RuleBase" id="RU000363"/>
    </source>
</evidence>